<dbReference type="Proteomes" id="UP000305874">
    <property type="component" value="Unassembled WGS sequence"/>
</dbReference>
<sequence length="324" mass="35857">MPVPTHLTAYNLYNTYNSVQDQQKSNAFARVLKQSESLTVIQMNTDEFFDFYVCTLLKLGFSRLDIADLFGKSAELGNLTKEQRDTAYDYIKKAVVMAPAIDDIKVLKGMLQDIKSKAQILSKYQVKRYGGSISVVMKGNSRFGAFLAGTWYIAKNPKVFNIAAGTQAAKGVLRSGFVMTLVLSPVIRGFDQLMDDELTWHHFVVGVAVDYAIALASIATAAGIVFAGTFVLGTSMAAAIPMAVVVTVSLLFSGSATFVFNKQIEHFVKKTADLLAQNEEELFWRLKNKNIILKIENTPDGYEKFIHNLLAVPNISGIFKKNTY</sequence>
<evidence type="ECO:0008006" key="4">
    <source>
        <dbReference type="Google" id="ProtNLM"/>
    </source>
</evidence>
<keyword evidence="1" id="KW-0472">Membrane</keyword>
<keyword evidence="1" id="KW-0812">Transmembrane</keyword>
<name>A0A5S3Z219_9GAMM</name>
<evidence type="ECO:0000256" key="1">
    <source>
        <dbReference type="SAM" id="Phobius"/>
    </source>
</evidence>
<dbReference type="EMBL" id="PNCG01000014">
    <property type="protein sequence ID" value="TMP86323.1"/>
    <property type="molecule type" value="Genomic_DNA"/>
</dbReference>
<gene>
    <name evidence="2" type="ORF">CWC05_13005</name>
</gene>
<evidence type="ECO:0000313" key="3">
    <source>
        <dbReference type="Proteomes" id="UP000305874"/>
    </source>
</evidence>
<organism evidence="2 3">
    <name type="scientific">Pseudoalteromonas ruthenica</name>
    <dbReference type="NCBI Taxonomy" id="151081"/>
    <lineage>
        <taxon>Bacteria</taxon>
        <taxon>Pseudomonadati</taxon>
        <taxon>Pseudomonadota</taxon>
        <taxon>Gammaproteobacteria</taxon>
        <taxon>Alteromonadales</taxon>
        <taxon>Pseudoalteromonadaceae</taxon>
        <taxon>Pseudoalteromonas</taxon>
    </lineage>
</organism>
<dbReference type="AlphaFoldDB" id="A0A5S3Z219"/>
<proteinExistence type="predicted"/>
<reference evidence="2 3" key="1">
    <citation type="submission" date="2017-12" db="EMBL/GenBank/DDBJ databases">
        <authorList>
            <person name="Paulsen S."/>
            <person name="Gram L.K."/>
        </authorList>
    </citation>
    <scope>NUCLEOTIDE SEQUENCE [LARGE SCALE GENOMIC DNA]</scope>
    <source>
        <strain evidence="2 3">S2897</strain>
    </source>
</reference>
<accession>A0A5S3Z219</accession>
<evidence type="ECO:0000313" key="2">
    <source>
        <dbReference type="EMBL" id="TMP86323.1"/>
    </source>
</evidence>
<feature type="transmembrane region" description="Helical" evidence="1">
    <location>
        <begin position="238"/>
        <end position="260"/>
    </location>
</feature>
<reference evidence="3" key="2">
    <citation type="submission" date="2019-06" db="EMBL/GenBank/DDBJ databases">
        <title>Co-occurence of chitin degradation, pigmentation and bioactivity in marine Pseudoalteromonas.</title>
        <authorList>
            <person name="Sonnenschein E.C."/>
            <person name="Bech P.K."/>
        </authorList>
    </citation>
    <scope>NUCLEOTIDE SEQUENCE [LARGE SCALE GENOMIC DNA]</scope>
    <source>
        <strain evidence="3">S2897</strain>
    </source>
</reference>
<protein>
    <recommendedName>
        <fullName evidence="4">DUF4225 domain-containing protein</fullName>
    </recommendedName>
</protein>
<feature type="transmembrane region" description="Helical" evidence="1">
    <location>
        <begin position="203"/>
        <end position="232"/>
    </location>
</feature>
<comment type="caution">
    <text evidence="2">The sequence shown here is derived from an EMBL/GenBank/DDBJ whole genome shotgun (WGS) entry which is preliminary data.</text>
</comment>
<keyword evidence="1" id="KW-1133">Transmembrane helix</keyword>
<dbReference type="RefSeq" id="WP_138548503.1">
    <property type="nucleotide sequence ID" value="NZ_PNCG01000014.1"/>
</dbReference>